<name>A0A8H4A7G7_GIGMA</name>
<evidence type="ECO:0000313" key="2">
    <source>
        <dbReference type="Proteomes" id="UP000439903"/>
    </source>
</evidence>
<evidence type="ECO:0000313" key="1">
    <source>
        <dbReference type="EMBL" id="KAF0450132.1"/>
    </source>
</evidence>
<organism evidence="1 2">
    <name type="scientific">Gigaspora margarita</name>
    <dbReference type="NCBI Taxonomy" id="4874"/>
    <lineage>
        <taxon>Eukaryota</taxon>
        <taxon>Fungi</taxon>
        <taxon>Fungi incertae sedis</taxon>
        <taxon>Mucoromycota</taxon>
        <taxon>Glomeromycotina</taxon>
        <taxon>Glomeromycetes</taxon>
        <taxon>Diversisporales</taxon>
        <taxon>Gigasporaceae</taxon>
        <taxon>Gigaspora</taxon>
    </lineage>
</organism>
<reference evidence="1 2" key="1">
    <citation type="journal article" date="2019" name="Environ. Microbiol.">
        <title>At the nexus of three kingdoms: the genome of the mycorrhizal fungus Gigaspora margarita provides insights into plant, endobacterial and fungal interactions.</title>
        <authorList>
            <person name="Venice F."/>
            <person name="Ghignone S."/>
            <person name="Salvioli di Fossalunga A."/>
            <person name="Amselem J."/>
            <person name="Novero M."/>
            <person name="Xianan X."/>
            <person name="Sedzielewska Toro K."/>
            <person name="Morin E."/>
            <person name="Lipzen A."/>
            <person name="Grigoriev I.V."/>
            <person name="Henrissat B."/>
            <person name="Martin F.M."/>
            <person name="Bonfante P."/>
        </authorList>
    </citation>
    <scope>NUCLEOTIDE SEQUENCE [LARGE SCALE GENOMIC DNA]</scope>
    <source>
        <strain evidence="1 2">BEG34</strain>
    </source>
</reference>
<keyword evidence="2" id="KW-1185">Reference proteome</keyword>
<sequence length="127" mass="14986">MSYSPKIHCKESQLSLQTHSEISFDGSEGSLKSSIRRTDEQDDLIHFEPREYDDGHTSPTYSEYTVRTTTPMPIYYEVQLNEEEENDEYIVVTDPDNVLVLPLNNVAIDNQYKNIDYQNEYEERYLY</sequence>
<accession>A0A8H4A7G7</accession>
<dbReference type="Proteomes" id="UP000439903">
    <property type="component" value="Unassembled WGS sequence"/>
</dbReference>
<comment type="caution">
    <text evidence="1">The sequence shown here is derived from an EMBL/GenBank/DDBJ whole genome shotgun (WGS) entry which is preliminary data.</text>
</comment>
<dbReference type="EMBL" id="WTPW01001192">
    <property type="protein sequence ID" value="KAF0450132.1"/>
    <property type="molecule type" value="Genomic_DNA"/>
</dbReference>
<dbReference type="AlphaFoldDB" id="A0A8H4A7G7"/>
<gene>
    <name evidence="1" type="ORF">F8M41_002262</name>
</gene>
<protein>
    <submittedName>
        <fullName evidence="1">Uncharacterized protein</fullName>
    </submittedName>
</protein>
<proteinExistence type="predicted"/>